<keyword evidence="6" id="KW-1185">Reference proteome</keyword>
<gene>
    <name evidence="4" type="primary">srp19</name>
    <name evidence="5" type="ordered locus">PYCH_08240</name>
</gene>
<evidence type="ECO:0000256" key="4">
    <source>
        <dbReference type="HAMAP-Rule" id="MF_00305"/>
    </source>
</evidence>
<keyword evidence="4" id="KW-0694">RNA-binding</keyword>
<dbReference type="KEGG" id="pya:PYCH_08240"/>
<dbReference type="EMBL" id="CP002779">
    <property type="protein sequence ID" value="AEH24509.1"/>
    <property type="molecule type" value="Genomic_DNA"/>
</dbReference>
<proteinExistence type="inferred from homology"/>
<dbReference type="eggNOG" id="arCOG01217">
    <property type="taxonomic scope" value="Archaea"/>
</dbReference>
<dbReference type="InterPro" id="IPR002778">
    <property type="entry name" value="Signal_recog_particle_SRP19"/>
</dbReference>
<accession>F8AJ68</accession>
<keyword evidence="3 4" id="KW-0687">Ribonucleoprotein</keyword>
<name>F8AJ68_PYRYC</name>
<sequence length="107" mass="12084">MARFIVWASEIDARLSKKYGRVVPKSVAVESPQISEIVEAAEALGFKVLKVEEDKLNPRLSGLDEDLRAPGRAIIESPHGKGKTLKLIAQKVREFRKRSYRGGKRRR</sequence>
<organism evidence="5 6">
    <name type="scientific">Pyrococcus yayanosii (strain CH1 / JCM 16557)</name>
    <dbReference type="NCBI Taxonomy" id="529709"/>
    <lineage>
        <taxon>Archaea</taxon>
        <taxon>Methanobacteriati</taxon>
        <taxon>Methanobacteriota</taxon>
        <taxon>Thermococci</taxon>
        <taxon>Thermococcales</taxon>
        <taxon>Thermococcaceae</taxon>
        <taxon>Pyrococcus</taxon>
    </lineage>
</organism>
<dbReference type="InterPro" id="IPR022938">
    <property type="entry name" value="SRP19_arc-type"/>
</dbReference>
<comment type="similarity">
    <text evidence="4">Belongs to the SRP19 family.</text>
</comment>
<reference evidence="5 6" key="1">
    <citation type="journal article" date="2011" name="J. Bacteriol.">
        <title>Complete genome sequence of the obligate piezophilic hyperthermophilic archaeon Pyrococcus yayanosii CH1.</title>
        <authorList>
            <person name="Jun X."/>
            <person name="Lupeng L."/>
            <person name="Minjuan X."/>
            <person name="Oger P."/>
            <person name="Fengping W."/>
            <person name="Jebbar M."/>
            <person name="Xiang X."/>
        </authorList>
    </citation>
    <scope>NUCLEOTIDE SEQUENCE [LARGE SCALE GENOMIC DNA]</scope>
    <source>
        <strain evidence="6">CH1 / JCM 16557</strain>
    </source>
</reference>
<evidence type="ECO:0000256" key="3">
    <source>
        <dbReference type="ARBA" id="ARBA00023274"/>
    </source>
</evidence>
<dbReference type="GO" id="GO:0008312">
    <property type="term" value="F:7S RNA binding"/>
    <property type="evidence" value="ECO:0007669"/>
    <property type="project" value="UniProtKB-UniRule"/>
</dbReference>
<dbReference type="HOGENOM" id="CLU_169299_1_0_2"/>
<dbReference type="GO" id="GO:0048500">
    <property type="term" value="C:signal recognition particle"/>
    <property type="evidence" value="ECO:0007669"/>
    <property type="project" value="UniProtKB-UniRule"/>
</dbReference>
<comment type="subcellular location">
    <subcellularLocation>
        <location evidence="4">Cytoplasm</location>
    </subcellularLocation>
</comment>
<dbReference type="GO" id="GO:0006614">
    <property type="term" value="P:SRP-dependent cotranslational protein targeting to membrane"/>
    <property type="evidence" value="ECO:0007669"/>
    <property type="project" value="InterPro"/>
</dbReference>
<evidence type="ECO:0000256" key="1">
    <source>
        <dbReference type="ARBA" id="ARBA00022490"/>
    </source>
</evidence>
<dbReference type="GeneID" id="10837399"/>
<dbReference type="STRING" id="529709.PYCH_08240"/>
<dbReference type="RefSeq" id="WP_013905566.1">
    <property type="nucleotide sequence ID" value="NC_015680.1"/>
</dbReference>
<comment type="function">
    <text evidence="4">Involved in targeting and insertion of nascent membrane proteins into the cytoplasmic membrane. Binds directly to 7S RNA and mediates binding of the 54 kDa subunit of the SRP.</text>
</comment>
<evidence type="ECO:0000313" key="5">
    <source>
        <dbReference type="EMBL" id="AEH24509.1"/>
    </source>
</evidence>
<dbReference type="OrthoDB" id="56356at2157"/>
<dbReference type="InterPro" id="IPR036521">
    <property type="entry name" value="SRP19-like_sf"/>
</dbReference>
<evidence type="ECO:0000313" key="6">
    <source>
        <dbReference type="Proteomes" id="UP000008386"/>
    </source>
</evidence>
<keyword evidence="1 4" id="KW-0963">Cytoplasm</keyword>
<dbReference type="AlphaFoldDB" id="F8AJ68"/>
<dbReference type="Pfam" id="PF01922">
    <property type="entry name" value="SRP19"/>
    <property type="match status" value="1"/>
</dbReference>
<keyword evidence="2 4" id="KW-0733">Signal recognition particle</keyword>
<dbReference type="Proteomes" id="UP000008386">
    <property type="component" value="Chromosome"/>
</dbReference>
<evidence type="ECO:0000256" key="2">
    <source>
        <dbReference type="ARBA" id="ARBA00023135"/>
    </source>
</evidence>
<comment type="subunit">
    <text evidence="4">Part of the signal recognition particle protein translocation system, which is composed of SRP and FtsY. Archaeal SRP consists of a 7S RNA molecule of 300 nucleotides and two protein subunits: SRP54 and SRP19.</text>
</comment>
<dbReference type="Gene3D" id="3.30.56.30">
    <property type="entry name" value="Signal recognition particle, SRP19-like subunit"/>
    <property type="match status" value="1"/>
</dbReference>
<dbReference type="HAMAP" id="MF_00305">
    <property type="entry name" value="SRP19"/>
    <property type="match status" value="1"/>
</dbReference>
<dbReference type="SUPFAM" id="SSF69695">
    <property type="entry name" value="SRP19"/>
    <property type="match status" value="1"/>
</dbReference>
<protein>
    <recommendedName>
        <fullName evidence="4">Signal recognition particle 19 kDa protein</fullName>
        <shortName evidence="4">SRP19</shortName>
    </recommendedName>
</protein>
<dbReference type="NCBIfam" id="NF002993">
    <property type="entry name" value="PRK03745.1"/>
    <property type="match status" value="1"/>
</dbReference>